<dbReference type="Proteomes" id="UP000092177">
    <property type="component" value="Chromosome 3"/>
</dbReference>
<reference evidence="2" key="1">
    <citation type="journal article" date="2017" name="BMC Genomics">
        <title>Gapless genome assembly of Colletotrichum higginsianum reveals chromosome structure and association of transposable elements with secondary metabolite gene clusters.</title>
        <authorList>
            <person name="Dallery J.-F."/>
            <person name="Lapalu N."/>
            <person name="Zampounis A."/>
            <person name="Pigne S."/>
            <person name="Luyten I."/>
            <person name="Amselem J."/>
            <person name="Wittenberg A.H.J."/>
            <person name="Zhou S."/>
            <person name="de Queiroz M.V."/>
            <person name="Robin G.P."/>
            <person name="Auger A."/>
            <person name="Hainaut M."/>
            <person name="Henrissat B."/>
            <person name="Kim K.-T."/>
            <person name="Lee Y.-H."/>
            <person name="Lespinet O."/>
            <person name="Schwartz D.C."/>
            <person name="Thon M.R."/>
            <person name="O'Connell R.J."/>
        </authorList>
    </citation>
    <scope>NUCLEOTIDE SEQUENCE [LARGE SCALE GENOMIC DNA]</scope>
    <source>
        <strain evidence="2">IMI 349063</strain>
    </source>
</reference>
<dbReference type="VEuPathDB" id="FungiDB:CH63R_05333"/>
<dbReference type="KEGG" id="chig:CH63R_05333"/>
<proteinExistence type="predicted"/>
<evidence type="ECO:0000313" key="2">
    <source>
        <dbReference type="Proteomes" id="UP000092177"/>
    </source>
</evidence>
<dbReference type="GO" id="GO:0032259">
    <property type="term" value="P:methylation"/>
    <property type="evidence" value="ECO:0007669"/>
    <property type="project" value="UniProtKB-KW"/>
</dbReference>
<keyword evidence="2" id="KW-1185">Reference proteome</keyword>
<dbReference type="EMBL" id="LTAN01000003">
    <property type="protein sequence ID" value="OBR13037.1"/>
    <property type="molecule type" value="Genomic_DNA"/>
</dbReference>
<keyword evidence="1" id="KW-0489">Methyltransferase</keyword>
<sequence length="96" mass="11157">MHHLLLRRLDEEFRSASREPDALRQIGYRNPKPDDAFGFNLQFGYEGTYWDHIANFNQERSDNFNQAMRAVTINNIGEIPKSYPFASLAEDGGFIF</sequence>
<dbReference type="AlphaFoldDB" id="A0A1B7YLX2"/>
<accession>A0A1B7YLX2</accession>
<comment type="caution">
    <text evidence="1">The sequence shown here is derived from an EMBL/GenBank/DDBJ whole genome shotgun (WGS) entry which is preliminary data.</text>
</comment>
<dbReference type="GeneID" id="28864415"/>
<name>A0A1B7YLX2_COLHI</name>
<protein>
    <submittedName>
        <fullName evidence="1">O-methyltransferase family protein</fullName>
    </submittedName>
</protein>
<dbReference type="RefSeq" id="XP_018161554.1">
    <property type="nucleotide sequence ID" value="XM_018300308.1"/>
</dbReference>
<evidence type="ECO:0000313" key="1">
    <source>
        <dbReference type="EMBL" id="OBR13037.1"/>
    </source>
</evidence>
<dbReference type="GO" id="GO:0008168">
    <property type="term" value="F:methyltransferase activity"/>
    <property type="evidence" value="ECO:0007669"/>
    <property type="project" value="UniProtKB-KW"/>
</dbReference>
<keyword evidence="1" id="KW-0808">Transferase</keyword>
<gene>
    <name evidence="1" type="ORF">CH63R_05333</name>
</gene>
<dbReference type="OrthoDB" id="1535081at2759"/>
<organism evidence="1 2">
    <name type="scientific">Colletotrichum higginsianum (strain IMI 349063)</name>
    <name type="common">Crucifer anthracnose fungus</name>
    <dbReference type="NCBI Taxonomy" id="759273"/>
    <lineage>
        <taxon>Eukaryota</taxon>
        <taxon>Fungi</taxon>
        <taxon>Dikarya</taxon>
        <taxon>Ascomycota</taxon>
        <taxon>Pezizomycotina</taxon>
        <taxon>Sordariomycetes</taxon>
        <taxon>Hypocreomycetidae</taxon>
        <taxon>Glomerellales</taxon>
        <taxon>Glomerellaceae</taxon>
        <taxon>Colletotrichum</taxon>
        <taxon>Colletotrichum destructivum species complex</taxon>
    </lineage>
</organism>